<accession>A0A7W4YIL9</accession>
<reference evidence="5 6" key="1">
    <citation type="submission" date="2020-08" db="EMBL/GenBank/DDBJ databases">
        <title>Sequencing the genomes of 1000 actinobacteria strains.</title>
        <authorList>
            <person name="Klenk H.-P."/>
        </authorList>
    </citation>
    <scope>NUCLEOTIDE SEQUENCE [LARGE SCALE GENOMIC DNA]</scope>
    <source>
        <strain evidence="5 6">DSM 20146</strain>
    </source>
</reference>
<dbReference type="InterPro" id="IPR036388">
    <property type="entry name" value="WH-like_DNA-bd_sf"/>
</dbReference>
<dbReference type="SUPFAM" id="SSF46785">
    <property type="entry name" value="Winged helix' DNA-binding domain"/>
    <property type="match status" value="1"/>
</dbReference>
<evidence type="ECO:0000259" key="4">
    <source>
        <dbReference type="Pfam" id="PF12802"/>
    </source>
</evidence>
<sequence>MAKDPTALGDVREHSSAILTAAGFPKMPARVLMALTVTEQPGLTAAELAETLSASAAAISGAVRYLQTLGIIRRVSQSTSRRDRYELPSDWYALMVRNSPIYAALADQADLGLAAVGDPDSPATERLRDMAGFYRFLQGRLPEMIGEWEALRAGSAPRS</sequence>
<comment type="caution">
    <text evidence="5">The sequence shown here is derived from an EMBL/GenBank/DDBJ whole genome shotgun (WGS) entry which is preliminary data.</text>
</comment>
<dbReference type="Gene3D" id="1.10.10.10">
    <property type="entry name" value="Winged helix-like DNA-binding domain superfamily/Winged helix DNA-binding domain"/>
    <property type="match status" value="1"/>
</dbReference>
<protein>
    <recommendedName>
        <fullName evidence="4">HTH marR-type domain-containing protein</fullName>
    </recommendedName>
</protein>
<evidence type="ECO:0000313" key="6">
    <source>
        <dbReference type="Proteomes" id="UP000538196"/>
    </source>
</evidence>
<organism evidence="5 6">
    <name type="scientific">Leifsonia aquatica</name>
    <name type="common">Corynebacterium aquaticum</name>
    <dbReference type="NCBI Taxonomy" id="144185"/>
    <lineage>
        <taxon>Bacteria</taxon>
        <taxon>Bacillati</taxon>
        <taxon>Actinomycetota</taxon>
        <taxon>Actinomycetes</taxon>
        <taxon>Micrococcales</taxon>
        <taxon>Microbacteriaceae</taxon>
        <taxon>Leifsonia</taxon>
    </lineage>
</organism>
<keyword evidence="6" id="KW-1185">Reference proteome</keyword>
<dbReference type="GO" id="GO:0003700">
    <property type="term" value="F:DNA-binding transcription factor activity"/>
    <property type="evidence" value="ECO:0007669"/>
    <property type="project" value="InterPro"/>
</dbReference>
<dbReference type="InterPro" id="IPR000835">
    <property type="entry name" value="HTH_MarR-typ"/>
</dbReference>
<dbReference type="Gene3D" id="1.10.287.160">
    <property type="entry name" value="HR1 repeat"/>
    <property type="match status" value="1"/>
</dbReference>
<evidence type="ECO:0000256" key="3">
    <source>
        <dbReference type="ARBA" id="ARBA00023163"/>
    </source>
</evidence>
<gene>
    <name evidence="5" type="ORF">FHX33_002181</name>
</gene>
<evidence type="ECO:0000313" key="5">
    <source>
        <dbReference type="EMBL" id="MBB2967418.1"/>
    </source>
</evidence>
<evidence type="ECO:0000256" key="1">
    <source>
        <dbReference type="ARBA" id="ARBA00023015"/>
    </source>
</evidence>
<dbReference type="EMBL" id="JACHVP010000002">
    <property type="protein sequence ID" value="MBB2967418.1"/>
    <property type="molecule type" value="Genomic_DNA"/>
</dbReference>
<evidence type="ECO:0000256" key="2">
    <source>
        <dbReference type="ARBA" id="ARBA00023125"/>
    </source>
</evidence>
<keyword evidence="3" id="KW-0804">Transcription</keyword>
<dbReference type="GO" id="GO:0003677">
    <property type="term" value="F:DNA binding"/>
    <property type="evidence" value="ECO:0007669"/>
    <property type="project" value="UniProtKB-KW"/>
</dbReference>
<keyword evidence="1" id="KW-0805">Transcription regulation</keyword>
<proteinExistence type="predicted"/>
<dbReference type="InterPro" id="IPR036390">
    <property type="entry name" value="WH_DNA-bd_sf"/>
</dbReference>
<dbReference type="PANTHER" id="PTHR38465:SF2">
    <property type="entry name" value="HTH-TYPE TRANSCRIPTIONAL REGULATOR MMPR5"/>
    <property type="match status" value="1"/>
</dbReference>
<dbReference type="InterPro" id="IPR052362">
    <property type="entry name" value="HTH-GbsR_regulator"/>
</dbReference>
<dbReference type="PANTHER" id="PTHR38465">
    <property type="entry name" value="HTH-TYPE TRANSCRIPTIONAL REGULATOR MJ1563-RELATED"/>
    <property type="match status" value="1"/>
</dbReference>
<dbReference type="Proteomes" id="UP000538196">
    <property type="component" value="Unassembled WGS sequence"/>
</dbReference>
<dbReference type="Pfam" id="PF12802">
    <property type="entry name" value="MarR_2"/>
    <property type="match status" value="1"/>
</dbReference>
<feature type="domain" description="HTH marR-type" evidence="4">
    <location>
        <begin position="23"/>
        <end position="82"/>
    </location>
</feature>
<dbReference type="AlphaFoldDB" id="A0A7W4YIL9"/>
<keyword evidence="2" id="KW-0238">DNA-binding</keyword>
<dbReference type="RefSeq" id="WP_021762358.1">
    <property type="nucleotide sequence ID" value="NZ_JACHVP010000002.1"/>
</dbReference>
<name>A0A7W4YIL9_LEIAQ</name>